<dbReference type="InterPro" id="IPR014977">
    <property type="entry name" value="WRC_dom"/>
</dbReference>
<dbReference type="EMBL" id="CM026433">
    <property type="protein sequence ID" value="KAG0554530.1"/>
    <property type="molecule type" value="Genomic_DNA"/>
</dbReference>
<dbReference type="PANTHER" id="PTHR34122">
    <property type="entry name" value="EXPRESSED PROTEIN-RELATED"/>
    <property type="match status" value="1"/>
</dbReference>
<keyword evidence="1" id="KW-0539">Nucleus</keyword>
<sequence>MRIRKRPPRAVEAARAVPLVGGKPESVPQSLHAEVNITCRSERLNGGCLEAVSHVEIEVRPFDRAAVEGKPEGHPNSNSEHVEEDGVENGNGEKKEDSSSGGSELLMKSLLVVFERAGIRGLTAREAVAKLIEYDLPGLQEGERSSVQVSKVLRTPDFVHLEDGKYFIYPSTPHAVVAESSTHSAPSQQNSIFQAREDVSGNSPNFNNGSRRKRGSNAAAATKMASAVQQKENASDGSKDNILDFPDKVLSQTEKVELKKRRRRPPSSQHELAIGPRQCKRYDGRGWQCSKETEEGFSFCEHHQALMNKRTLRLNLAKMRRKGGSDKDMDAESQPKTVTVEGSSGNSNDQVMVAPHGIEDLIHNQRRKLVKARSLKSIK</sequence>
<keyword evidence="5" id="KW-1185">Reference proteome</keyword>
<evidence type="ECO:0000313" key="4">
    <source>
        <dbReference type="EMBL" id="KAG0554530.1"/>
    </source>
</evidence>
<accession>A0A8T0G652</accession>
<feature type="compositionally biased region" description="Low complexity" evidence="2">
    <location>
        <begin position="218"/>
        <end position="227"/>
    </location>
</feature>
<protein>
    <recommendedName>
        <fullName evidence="3">WRC domain-containing protein</fullName>
    </recommendedName>
</protein>
<organism evidence="4 5">
    <name type="scientific">Ceratodon purpureus</name>
    <name type="common">Fire moss</name>
    <name type="synonym">Dicranum purpureum</name>
    <dbReference type="NCBI Taxonomy" id="3225"/>
    <lineage>
        <taxon>Eukaryota</taxon>
        <taxon>Viridiplantae</taxon>
        <taxon>Streptophyta</taxon>
        <taxon>Embryophyta</taxon>
        <taxon>Bryophyta</taxon>
        <taxon>Bryophytina</taxon>
        <taxon>Bryopsida</taxon>
        <taxon>Dicranidae</taxon>
        <taxon>Pseudoditrichales</taxon>
        <taxon>Ditrichaceae</taxon>
        <taxon>Ceratodon</taxon>
    </lineage>
</organism>
<dbReference type="Proteomes" id="UP000822688">
    <property type="component" value="Chromosome 12"/>
</dbReference>
<reference evidence="4" key="1">
    <citation type="submission" date="2020-06" db="EMBL/GenBank/DDBJ databases">
        <title>WGS assembly of Ceratodon purpureus strain R40.</title>
        <authorList>
            <person name="Carey S.B."/>
            <person name="Jenkins J."/>
            <person name="Shu S."/>
            <person name="Lovell J.T."/>
            <person name="Sreedasyam A."/>
            <person name="Maumus F."/>
            <person name="Tiley G.P."/>
            <person name="Fernandez-Pozo N."/>
            <person name="Barry K."/>
            <person name="Chen C."/>
            <person name="Wang M."/>
            <person name="Lipzen A."/>
            <person name="Daum C."/>
            <person name="Saski C.A."/>
            <person name="Payton A.C."/>
            <person name="Mcbreen J.C."/>
            <person name="Conrad R.E."/>
            <person name="Kollar L.M."/>
            <person name="Olsson S."/>
            <person name="Huttunen S."/>
            <person name="Landis J.B."/>
            <person name="Wickett N.J."/>
            <person name="Johnson M.G."/>
            <person name="Rensing S.A."/>
            <person name="Grimwood J."/>
            <person name="Schmutz J."/>
            <person name="Mcdaniel S.F."/>
        </authorList>
    </citation>
    <scope>NUCLEOTIDE SEQUENCE</scope>
    <source>
        <strain evidence="4">R40</strain>
    </source>
</reference>
<dbReference type="AlphaFoldDB" id="A0A8T0G652"/>
<evidence type="ECO:0000313" key="5">
    <source>
        <dbReference type="Proteomes" id="UP000822688"/>
    </source>
</evidence>
<gene>
    <name evidence="4" type="ORF">KC19_12G098100</name>
</gene>
<evidence type="ECO:0000256" key="2">
    <source>
        <dbReference type="SAM" id="MobiDB-lite"/>
    </source>
</evidence>
<name>A0A8T0G652_CERPU</name>
<feature type="compositionally biased region" description="Polar residues" evidence="2">
    <location>
        <begin position="200"/>
        <end position="209"/>
    </location>
</feature>
<evidence type="ECO:0000259" key="3">
    <source>
        <dbReference type="PROSITE" id="PS51667"/>
    </source>
</evidence>
<comment type="caution">
    <text evidence="4">The sequence shown here is derived from an EMBL/GenBank/DDBJ whole genome shotgun (WGS) entry which is preliminary data.</text>
</comment>
<feature type="compositionally biased region" description="Basic and acidic residues" evidence="2">
    <location>
        <begin position="233"/>
        <end position="247"/>
    </location>
</feature>
<evidence type="ECO:0000256" key="1">
    <source>
        <dbReference type="ARBA" id="ARBA00023242"/>
    </source>
</evidence>
<feature type="region of interest" description="Disordered" evidence="2">
    <location>
        <begin position="194"/>
        <end position="248"/>
    </location>
</feature>
<dbReference type="PROSITE" id="PS51667">
    <property type="entry name" value="WRC"/>
    <property type="match status" value="1"/>
</dbReference>
<feature type="domain" description="WRC" evidence="3">
    <location>
        <begin position="273"/>
        <end position="317"/>
    </location>
</feature>
<feature type="region of interest" description="Disordered" evidence="2">
    <location>
        <begin position="67"/>
        <end position="101"/>
    </location>
</feature>
<proteinExistence type="predicted"/>
<dbReference type="PANTHER" id="PTHR34122:SF4">
    <property type="entry name" value="WRC DOMAIN-CONTAINING PROTEIN"/>
    <property type="match status" value="1"/>
</dbReference>
<feature type="region of interest" description="Disordered" evidence="2">
    <location>
        <begin position="321"/>
        <end position="351"/>
    </location>
</feature>
<feature type="compositionally biased region" description="Polar residues" evidence="2">
    <location>
        <begin position="334"/>
        <end position="350"/>
    </location>
</feature>
<dbReference type="Pfam" id="PF08879">
    <property type="entry name" value="WRC"/>
    <property type="match status" value="1"/>
</dbReference>